<dbReference type="GO" id="GO:0004888">
    <property type="term" value="F:transmembrane signaling receptor activity"/>
    <property type="evidence" value="ECO:0007669"/>
    <property type="project" value="TreeGrafter"/>
</dbReference>
<dbReference type="GeneTree" id="ENSGT00950000182977"/>
<organism evidence="6 7">
    <name type="scientific">Kryptolebias marmoratus</name>
    <name type="common">Mangrove killifish</name>
    <name type="synonym">Rivulus marmoratus</name>
    <dbReference type="NCBI Taxonomy" id="37003"/>
    <lineage>
        <taxon>Eukaryota</taxon>
        <taxon>Metazoa</taxon>
        <taxon>Chordata</taxon>
        <taxon>Craniata</taxon>
        <taxon>Vertebrata</taxon>
        <taxon>Euteleostomi</taxon>
        <taxon>Actinopterygii</taxon>
        <taxon>Neopterygii</taxon>
        <taxon>Teleostei</taxon>
        <taxon>Neoteleostei</taxon>
        <taxon>Acanthomorphata</taxon>
        <taxon>Ovalentaria</taxon>
        <taxon>Atherinomorphae</taxon>
        <taxon>Cyprinodontiformes</taxon>
        <taxon>Rivulidae</taxon>
        <taxon>Kryptolebias</taxon>
    </lineage>
</organism>
<sequence>MLQLLKLTFSLLPWIPVFLCKVITDGEFAVLEGGSLTIPCHYEPQYASYVKYWCKGSTREFCTSLARTDDPGPINPAEERVSIFDDPIQQLFTVTMNNLKQGDSGWYMCGVEIGGVWKADDATFTYIKVIHEKVRRNGVGAETGDPACRSVLREATRTPQWPSEMTELGLSL</sequence>
<dbReference type="PANTHER" id="PTHR11860:SF87">
    <property type="entry name" value="CMRF35-LIKE MOLECULE 8"/>
    <property type="match status" value="1"/>
</dbReference>
<dbReference type="GO" id="GO:0005886">
    <property type="term" value="C:plasma membrane"/>
    <property type="evidence" value="ECO:0007669"/>
    <property type="project" value="TreeGrafter"/>
</dbReference>
<dbReference type="InterPro" id="IPR007110">
    <property type="entry name" value="Ig-like_dom"/>
</dbReference>
<protein>
    <recommendedName>
        <fullName evidence="5">Ig-like domain-containing protein</fullName>
    </recommendedName>
</protein>
<accession>A0A3Q3GXN1</accession>
<evidence type="ECO:0000256" key="2">
    <source>
        <dbReference type="ARBA" id="ARBA00022692"/>
    </source>
</evidence>
<dbReference type="InterPro" id="IPR003599">
    <property type="entry name" value="Ig_sub"/>
</dbReference>
<name>A0A3Q3GXN1_KRYMA</name>
<keyword evidence="7" id="KW-1185">Reference proteome</keyword>
<dbReference type="STRING" id="37003.ENSKMAP00000027862"/>
<dbReference type="CDD" id="cd05716">
    <property type="entry name" value="IgV_pIgR_like"/>
    <property type="match status" value="1"/>
</dbReference>
<dbReference type="AlphaFoldDB" id="A0A3Q3GXN1"/>
<reference evidence="6" key="2">
    <citation type="submission" date="2025-09" db="UniProtKB">
        <authorList>
            <consortium name="Ensembl"/>
        </authorList>
    </citation>
    <scope>IDENTIFICATION</scope>
</reference>
<feature type="chain" id="PRO_5018650367" description="Ig-like domain-containing protein" evidence="4">
    <location>
        <begin position="20"/>
        <end position="172"/>
    </location>
</feature>
<dbReference type="PANTHER" id="PTHR11860">
    <property type="entry name" value="POLYMERIC-IMMUNOGLOBULIN RECEPTOR"/>
    <property type="match status" value="1"/>
</dbReference>
<comment type="subcellular location">
    <subcellularLocation>
        <location evidence="1">Membrane</location>
    </subcellularLocation>
</comment>
<dbReference type="Gene3D" id="2.60.40.10">
    <property type="entry name" value="Immunoglobulins"/>
    <property type="match status" value="1"/>
</dbReference>
<dbReference type="SUPFAM" id="SSF48726">
    <property type="entry name" value="Immunoglobulin"/>
    <property type="match status" value="1"/>
</dbReference>
<evidence type="ECO:0000256" key="4">
    <source>
        <dbReference type="SAM" id="SignalP"/>
    </source>
</evidence>
<evidence type="ECO:0000256" key="1">
    <source>
        <dbReference type="ARBA" id="ARBA00004370"/>
    </source>
</evidence>
<proteinExistence type="predicted"/>
<evidence type="ECO:0000313" key="6">
    <source>
        <dbReference type="Ensembl" id="ENSKMAP00000027862.1"/>
    </source>
</evidence>
<dbReference type="InterPro" id="IPR036179">
    <property type="entry name" value="Ig-like_dom_sf"/>
</dbReference>
<keyword evidence="4" id="KW-0732">Signal</keyword>
<evidence type="ECO:0000256" key="3">
    <source>
        <dbReference type="ARBA" id="ARBA00023136"/>
    </source>
</evidence>
<evidence type="ECO:0000313" key="7">
    <source>
        <dbReference type="Proteomes" id="UP000264800"/>
    </source>
</evidence>
<dbReference type="PROSITE" id="PS50835">
    <property type="entry name" value="IG_LIKE"/>
    <property type="match status" value="1"/>
</dbReference>
<dbReference type="Pfam" id="PF07686">
    <property type="entry name" value="V-set"/>
    <property type="match status" value="1"/>
</dbReference>
<feature type="domain" description="Ig-like" evidence="5">
    <location>
        <begin position="13"/>
        <end position="125"/>
    </location>
</feature>
<reference evidence="6" key="1">
    <citation type="submission" date="2025-08" db="UniProtKB">
        <authorList>
            <consortium name="Ensembl"/>
        </authorList>
    </citation>
    <scope>IDENTIFICATION</scope>
</reference>
<evidence type="ECO:0000259" key="5">
    <source>
        <dbReference type="PROSITE" id="PS50835"/>
    </source>
</evidence>
<keyword evidence="2" id="KW-0812">Transmembrane</keyword>
<dbReference type="SMART" id="SM00409">
    <property type="entry name" value="IG"/>
    <property type="match status" value="1"/>
</dbReference>
<dbReference type="InterPro" id="IPR050671">
    <property type="entry name" value="CD300_family_receptors"/>
</dbReference>
<dbReference type="Proteomes" id="UP000264800">
    <property type="component" value="Unplaced"/>
</dbReference>
<dbReference type="InterPro" id="IPR013106">
    <property type="entry name" value="Ig_V-set"/>
</dbReference>
<keyword evidence="3" id="KW-0472">Membrane</keyword>
<dbReference type="InterPro" id="IPR013783">
    <property type="entry name" value="Ig-like_fold"/>
</dbReference>
<dbReference type="Ensembl" id="ENSKMAT00000028213.1">
    <property type="protein sequence ID" value="ENSKMAP00000027862.1"/>
    <property type="gene ID" value="ENSKMAG00000020670.1"/>
</dbReference>
<feature type="signal peptide" evidence="4">
    <location>
        <begin position="1"/>
        <end position="19"/>
    </location>
</feature>